<keyword evidence="1" id="KW-0472">Membrane</keyword>
<dbReference type="InterPro" id="IPR053137">
    <property type="entry name" value="NLR-like"/>
</dbReference>
<protein>
    <submittedName>
        <fullName evidence="2">Uncharacterized protein</fullName>
    </submittedName>
</protein>
<dbReference type="GO" id="GO:0009116">
    <property type="term" value="P:nucleoside metabolic process"/>
    <property type="evidence" value="ECO:0007669"/>
    <property type="project" value="InterPro"/>
</dbReference>
<sequence length="83" mass="9041">MAAAKLILDTIHLSLPALSIDQNIYILRNIRDHNIVVACLLVGTYSNILATTVAMQLLFSFHFICFDLLVGIGGRVPSSNADI</sequence>
<dbReference type="InterPro" id="IPR035994">
    <property type="entry name" value="Nucleoside_phosphorylase_sf"/>
</dbReference>
<keyword evidence="1" id="KW-0812">Transmembrane</keyword>
<evidence type="ECO:0000256" key="1">
    <source>
        <dbReference type="SAM" id="Phobius"/>
    </source>
</evidence>
<dbReference type="GeneID" id="55999486"/>
<dbReference type="AlphaFoldDB" id="A0A7H8REL0"/>
<keyword evidence="3" id="KW-1185">Reference proteome</keyword>
<gene>
    <name evidence="2" type="ORF">TRUGW13939_12010</name>
</gene>
<dbReference type="RefSeq" id="XP_035351007.1">
    <property type="nucleotide sequence ID" value="XM_035495114.1"/>
</dbReference>
<feature type="transmembrane region" description="Helical" evidence="1">
    <location>
        <begin position="35"/>
        <end position="59"/>
    </location>
</feature>
<reference evidence="3" key="1">
    <citation type="submission" date="2020-06" db="EMBL/GenBank/DDBJ databases">
        <title>A chromosome-scale genome assembly of Talaromyces rugulosus W13939.</title>
        <authorList>
            <person name="Wang B."/>
            <person name="Guo L."/>
            <person name="Ye K."/>
            <person name="Wang L."/>
        </authorList>
    </citation>
    <scope>NUCLEOTIDE SEQUENCE [LARGE SCALE GENOMIC DNA]</scope>
    <source>
        <strain evidence="3">W13939</strain>
    </source>
</reference>
<proteinExistence type="predicted"/>
<dbReference type="OrthoDB" id="1577640at2759"/>
<organism evidence="2 3">
    <name type="scientific">Talaromyces rugulosus</name>
    <name type="common">Penicillium rugulosum</name>
    <dbReference type="NCBI Taxonomy" id="121627"/>
    <lineage>
        <taxon>Eukaryota</taxon>
        <taxon>Fungi</taxon>
        <taxon>Dikarya</taxon>
        <taxon>Ascomycota</taxon>
        <taxon>Pezizomycotina</taxon>
        <taxon>Eurotiomycetes</taxon>
        <taxon>Eurotiomycetidae</taxon>
        <taxon>Eurotiales</taxon>
        <taxon>Trichocomaceae</taxon>
        <taxon>Talaromyces</taxon>
        <taxon>Talaromyces sect. Islandici</taxon>
    </lineage>
</organism>
<evidence type="ECO:0000313" key="3">
    <source>
        <dbReference type="Proteomes" id="UP000509510"/>
    </source>
</evidence>
<evidence type="ECO:0000313" key="2">
    <source>
        <dbReference type="EMBL" id="QKX64834.1"/>
    </source>
</evidence>
<keyword evidence="1" id="KW-1133">Transmembrane helix</keyword>
<dbReference type="KEGG" id="trg:TRUGW13939_12010"/>
<dbReference type="Gene3D" id="3.40.50.1580">
    <property type="entry name" value="Nucleoside phosphorylase domain"/>
    <property type="match status" value="1"/>
</dbReference>
<dbReference type="Proteomes" id="UP000509510">
    <property type="component" value="Chromosome VI"/>
</dbReference>
<dbReference type="PANTHER" id="PTHR46082">
    <property type="entry name" value="ATP/GTP-BINDING PROTEIN-RELATED"/>
    <property type="match status" value="1"/>
</dbReference>
<dbReference type="PANTHER" id="PTHR46082:SF11">
    <property type="entry name" value="AAA+ ATPASE DOMAIN-CONTAINING PROTEIN-RELATED"/>
    <property type="match status" value="1"/>
</dbReference>
<name>A0A7H8REL0_TALRU</name>
<dbReference type="EMBL" id="CP055903">
    <property type="protein sequence ID" value="QKX64834.1"/>
    <property type="molecule type" value="Genomic_DNA"/>
</dbReference>
<accession>A0A7H8REL0</accession>
<dbReference type="GO" id="GO:0003824">
    <property type="term" value="F:catalytic activity"/>
    <property type="evidence" value="ECO:0007669"/>
    <property type="project" value="InterPro"/>
</dbReference>